<comment type="caution">
    <text evidence="7">The sequence shown here is derived from an EMBL/GenBank/DDBJ whole genome shotgun (WGS) entry which is preliminary data.</text>
</comment>
<dbReference type="GO" id="GO:0038166">
    <property type="term" value="P:angiotensin-activated signaling pathway"/>
    <property type="evidence" value="ECO:0007669"/>
    <property type="project" value="InterPro"/>
</dbReference>
<feature type="transmembrane region" description="Helical" evidence="6">
    <location>
        <begin position="170"/>
        <end position="192"/>
    </location>
</feature>
<evidence type="ECO:0000256" key="3">
    <source>
        <dbReference type="ARBA" id="ARBA00022989"/>
    </source>
</evidence>
<comment type="subcellular location">
    <subcellularLocation>
        <location evidence="1">Membrane</location>
        <topology evidence="1">Multi-pass membrane protein</topology>
    </subcellularLocation>
</comment>
<organism evidence="7 8">
    <name type="scientific">Paralvinella palmiformis</name>
    <dbReference type="NCBI Taxonomy" id="53620"/>
    <lineage>
        <taxon>Eukaryota</taxon>
        <taxon>Metazoa</taxon>
        <taxon>Spiralia</taxon>
        <taxon>Lophotrochozoa</taxon>
        <taxon>Annelida</taxon>
        <taxon>Polychaeta</taxon>
        <taxon>Sedentaria</taxon>
        <taxon>Canalipalpata</taxon>
        <taxon>Terebellida</taxon>
        <taxon>Terebelliformia</taxon>
        <taxon>Alvinellidae</taxon>
        <taxon>Paralvinella</taxon>
    </lineage>
</organism>
<evidence type="ECO:0000256" key="2">
    <source>
        <dbReference type="ARBA" id="ARBA00022692"/>
    </source>
</evidence>
<dbReference type="PANTHER" id="PTHR16521:SF3">
    <property type="entry name" value="TYPE-1 ANGIOTENSIN II RECEPTOR-ASSOCIATED PROTEIN"/>
    <property type="match status" value="1"/>
</dbReference>
<dbReference type="Pfam" id="PF06396">
    <property type="entry name" value="AGTRAP"/>
    <property type="match status" value="1"/>
</dbReference>
<feature type="transmembrane region" description="Helical" evidence="6">
    <location>
        <begin position="204"/>
        <end position="225"/>
    </location>
</feature>
<feature type="region of interest" description="Disordered" evidence="5">
    <location>
        <begin position="257"/>
        <end position="282"/>
    </location>
</feature>
<evidence type="ECO:0000256" key="6">
    <source>
        <dbReference type="SAM" id="Phobius"/>
    </source>
</evidence>
<protein>
    <submittedName>
        <fullName evidence="7">Uncharacterized protein</fullName>
    </submittedName>
</protein>
<proteinExistence type="predicted"/>
<evidence type="ECO:0000256" key="4">
    <source>
        <dbReference type="ARBA" id="ARBA00023136"/>
    </source>
</evidence>
<feature type="transmembrane region" description="Helical" evidence="6">
    <location>
        <begin position="118"/>
        <end position="139"/>
    </location>
</feature>
<feature type="compositionally biased region" description="Polar residues" evidence="5">
    <location>
        <begin position="262"/>
        <end position="282"/>
    </location>
</feature>
<keyword evidence="8" id="KW-1185">Reference proteome</keyword>
<dbReference type="EMBL" id="JAODUP010000110">
    <property type="protein sequence ID" value="KAK2161775.1"/>
    <property type="molecule type" value="Genomic_DNA"/>
</dbReference>
<dbReference type="GO" id="GO:0005886">
    <property type="term" value="C:plasma membrane"/>
    <property type="evidence" value="ECO:0007669"/>
    <property type="project" value="TreeGrafter"/>
</dbReference>
<evidence type="ECO:0000313" key="8">
    <source>
        <dbReference type="Proteomes" id="UP001208570"/>
    </source>
</evidence>
<accession>A0AAD9K0R6</accession>
<dbReference type="SMART" id="SM00805">
    <property type="entry name" value="AGTRAP"/>
    <property type="match status" value="1"/>
</dbReference>
<sequence length="282" mass="31535">MIISTTSPNLLPESETSSQEPFILFLFYDSGTNNRTCMLMFGADTALQHLARTDIWMKDGTFDKQHVLLAWNQEFSTLVGHAHLTVWRLIKSPHKEVSAKPQKANTLPNSYRSYLPPCATSMLLVIFIVHLILTVWASMEFLPRSYMYMNAFVLLFGAMAIAMPETNEALIMFFITNVASILLDVIFLSIYASNVRGHTSQFSLAMAVINLLVRPFSSFVLYRLYQERNGQYTDFGIPNIPGMPSFGGSPHGAGYENLDQPVPSSNIESATPHSTINKSPIP</sequence>
<reference evidence="7" key="1">
    <citation type="journal article" date="2023" name="Mol. Biol. Evol.">
        <title>Third-Generation Sequencing Reveals the Adaptive Role of the Epigenome in Three Deep-Sea Polychaetes.</title>
        <authorList>
            <person name="Perez M."/>
            <person name="Aroh O."/>
            <person name="Sun Y."/>
            <person name="Lan Y."/>
            <person name="Juniper S.K."/>
            <person name="Young C.R."/>
            <person name="Angers B."/>
            <person name="Qian P.Y."/>
        </authorList>
    </citation>
    <scope>NUCLEOTIDE SEQUENCE</scope>
    <source>
        <strain evidence="7">P08H-3</strain>
    </source>
</reference>
<name>A0AAD9K0R6_9ANNE</name>
<dbReference type="InterPro" id="IPR009436">
    <property type="entry name" value="AGTRAP"/>
</dbReference>
<dbReference type="Proteomes" id="UP001208570">
    <property type="component" value="Unassembled WGS sequence"/>
</dbReference>
<keyword evidence="3 6" id="KW-1133">Transmembrane helix</keyword>
<dbReference type="AlphaFoldDB" id="A0AAD9K0R6"/>
<evidence type="ECO:0000256" key="5">
    <source>
        <dbReference type="SAM" id="MobiDB-lite"/>
    </source>
</evidence>
<dbReference type="PANTHER" id="PTHR16521">
    <property type="entry name" value="TYPE-1 ANGIOTENSIN II RECEPTOR-ASSOCIATED PROTEIN"/>
    <property type="match status" value="1"/>
</dbReference>
<gene>
    <name evidence="7" type="ORF">LSH36_110g05121</name>
</gene>
<evidence type="ECO:0000313" key="7">
    <source>
        <dbReference type="EMBL" id="KAK2161775.1"/>
    </source>
</evidence>
<keyword evidence="4 6" id="KW-0472">Membrane</keyword>
<keyword evidence="2 6" id="KW-0812">Transmembrane</keyword>
<feature type="transmembrane region" description="Helical" evidence="6">
    <location>
        <begin position="145"/>
        <end position="163"/>
    </location>
</feature>
<evidence type="ECO:0000256" key="1">
    <source>
        <dbReference type="ARBA" id="ARBA00004141"/>
    </source>
</evidence>